<protein>
    <submittedName>
        <fullName evidence="1">Uncharacterized protein</fullName>
    </submittedName>
</protein>
<sequence>MPATKKGIMAFATMKTTKPVCAELVDVVRGAKDKRLRMKGPHRIPTKVPHITTRKSPCGEGIHKNSDAVHAVSRTFIPLLDIYIYSILCFSFGFQEPTLSEANYIHHY</sequence>
<dbReference type="Proteomes" id="UP001164250">
    <property type="component" value="Chromosome 1"/>
</dbReference>
<keyword evidence="2" id="KW-1185">Reference proteome</keyword>
<dbReference type="EMBL" id="CM047897">
    <property type="protein sequence ID" value="KAJ0111129.1"/>
    <property type="molecule type" value="Genomic_DNA"/>
</dbReference>
<comment type="caution">
    <text evidence="1">The sequence shown here is derived from an EMBL/GenBank/DDBJ whole genome shotgun (WGS) entry which is preliminary data.</text>
</comment>
<evidence type="ECO:0000313" key="2">
    <source>
        <dbReference type="Proteomes" id="UP001164250"/>
    </source>
</evidence>
<organism evidence="1 2">
    <name type="scientific">Pistacia atlantica</name>
    <dbReference type="NCBI Taxonomy" id="434234"/>
    <lineage>
        <taxon>Eukaryota</taxon>
        <taxon>Viridiplantae</taxon>
        <taxon>Streptophyta</taxon>
        <taxon>Embryophyta</taxon>
        <taxon>Tracheophyta</taxon>
        <taxon>Spermatophyta</taxon>
        <taxon>Magnoliopsida</taxon>
        <taxon>eudicotyledons</taxon>
        <taxon>Gunneridae</taxon>
        <taxon>Pentapetalae</taxon>
        <taxon>rosids</taxon>
        <taxon>malvids</taxon>
        <taxon>Sapindales</taxon>
        <taxon>Anacardiaceae</taxon>
        <taxon>Pistacia</taxon>
    </lineage>
</organism>
<proteinExistence type="predicted"/>
<name>A0ACC1C5Y7_9ROSI</name>
<gene>
    <name evidence="1" type="ORF">Patl1_00252</name>
</gene>
<reference evidence="2" key="1">
    <citation type="journal article" date="2023" name="G3 (Bethesda)">
        <title>Genome assembly and association tests identify interacting loci associated with vigor, precocity, and sex in interspecific pistachio rootstocks.</title>
        <authorList>
            <person name="Palmer W."/>
            <person name="Jacygrad E."/>
            <person name="Sagayaradj S."/>
            <person name="Cavanaugh K."/>
            <person name="Han R."/>
            <person name="Bertier L."/>
            <person name="Beede B."/>
            <person name="Kafkas S."/>
            <person name="Golino D."/>
            <person name="Preece J."/>
            <person name="Michelmore R."/>
        </authorList>
    </citation>
    <scope>NUCLEOTIDE SEQUENCE [LARGE SCALE GENOMIC DNA]</scope>
</reference>
<evidence type="ECO:0000313" key="1">
    <source>
        <dbReference type="EMBL" id="KAJ0111129.1"/>
    </source>
</evidence>
<accession>A0ACC1C5Y7</accession>